<evidence type="ECO:0000259" key="1">
    <source>
        <dbReference type="PROSITE" id="PS51186"/>
    </source>
</evidence>
<dbReference type="Gene3D" id="3.40.630.30">
    <property type="match status" value="1"/>
</dbReference>
<dbReference type="GO" id="GO:0016747">
    <property type="term" value="F:acyltransferase activity, transferring groups other than amino-acyl groups"/>
    <property type="evidence" value="ECO:0007669"/>
    <property type="project" value="InterPro"/>
</dbReference>
<dbReference type="EMBL" id="KQ965746">
    <property type="protein sequence ID" value="KXS17603.1"/>
    <property type="molecule type" value="Genomic_DNA"/>
</dbReference>
<dbReference type="InterPro" id="IPR000182">
    <property type="entry name" value="GNAT_dom"/>
</dbReference>
<dbReference type="Proteomes" id="UP000070544">
    <property type="component" value="Unassembled WGS sequence"/>
</dbReference>
<name>A0A139AM60_GONPJ</name>
<sequence>MEYYREIVGDGTGNCFTVVLDKDFLEWKKGDVCAIAVCANESWNGTQILWEFHVHPDFQGQGIGRQLMDHICDIARKQGLTRLEVETKNRNVGGS</sequence>
<proteinExistence type="predicted"/>
<dbReference type="Pfam" id="PF00583">
    <property type="entry name" value="Acetyltransf_1"/>
    <property type="match status" value="1"/>
</dbReference>
<dbReference type="CDD" id="cd04301">
    <property type="entry name" value="NAT_SF"/>
    <property type="match status" value="1"/>
</dbReference>
<accession>A0A139AM60</accession>
<organism evidence="2 3">
    <name type="scientific">Gonapodya prolifera (strain JEL478)</name>
    <name type="common">Monoblepharis prolifera</name>
    <dbReference type="NCBI Taxonomy" id="1344416"/>
    <lineage>
        <taxon>Eukaryota</taxon>
        <taxon>Fungi</taxon>
        <taxon>Fungi incertae sedis</taxon>
        <taxon>Chytridiomycota</taxon>
        <taxon>Chytridiomycota incertae sedis</taxon>
        <taxon>Monoblepharidomycetes</taxon>
        <taxon>Monoblepharidales</taxon>
        <taxon>Gonapodyaceae</taxon>
        <taxon>Gonapodya</taxon>
    </lineage>
</organism>
<evidence type="ECO:0000313" key="3">
    <source>
        <dbReference type="Proteomes" id="UP000070544"/>
    </source>
</evidence>
<feature type="domain" description="N-acetyltransferase" evidence="1">
    <location>
        <begin position="1"/>
        <end position="95"/>
    </location>
</feature>
<reference evidence="2 3" key="1">
    <citation type="journal article" date="2015" name="Genome Biol. Evol.">
        <title>Phylogenomic analyses indicate that early fungi evolved digesting cell walls of algal ancestors of land plants.</title>
        <authorList>
            <person name="Chang Y."/>
            <person name="Wang S."/>
            <person name="Sekimoto S."/>
            <person name="Aerts A.L."/>
            <person name="Choi C."/>
            <person name="Clum A."/>
            <person name="LaButti K.M."/>
            <person name="Lindquist E.A."/>
            <person name="Yee Ngan C."/>
            <person name="Ohm R.A."/>
            <person name="Salamov A.A."/>
            <person name="Grigoriev I.V."/>
            <person name="Spatafora J.W."/>
            <person name="Berbee M.L."/>
        </authorList>
    </citation>
    <scope>NUCLEOTIDE SEQUENCE [LARGE SCALE GENOMIC DNA]</scope>
    <source>
        <strain evidence="2 3">JEL478</strain>
    </source>
</reference>
<dbReference type="InterPro" id="IPR016181">
    <property type="entry name" value="Acyl_CoA_acyltransferase"/>
</dbReference>
<gene>
    <name evidence="2" type="ORF">M427DRAFT_54532</name>
</gene>
<keyword evidence="3" id="KW-1185">Reference proteome</keyword>
<dbReference type="AlphaFoldDB" id="A0A139AM60"/>
<dbReference type="OrthoDB" id="2744543at2759"/>
<dbReference type="SUPFAM" id="SSF55729">
    <property type="entry name" value="Acyl-CoA N-acyltransferases (Nat)"/>
    <property type="match status" value="1"/>
</dbReference>
<protein>
    <recommendedName>
        <fullName evidence="1">N-acetyltransferase domain-containing protein</fullName>
    </recommendedName>
</protein>
<dbReference type="PROSITE" id="PS51186">
    <property type="entry name" value="GNAT"/>
    <property type="match status" value="1"/>
</dbReference>
<evidence type="ECO:0000313" key="2">
    <source>
        <dbReference type="EMBL" id="KXS17603.1"/>
    </source>
</evidence>